<evidence type="ECO:0000313" key="5">
    <source>
        <dbReference type="EMBL" id="RKN39097.1"/>
    </source>
</evidence>
<keyword evidence="2" id="KW-0378">Hydrolase</keyword>
<dbReference type="Pfam" id="PF01522">
    <property type="entry name" value="Polysacc_deac_1"/>
    <property type="match status" value="1"/>
</dbReference>
<dbReference type="GO" id="GO:0005975">
    <property type="term" value="P:carbohydrate metabolic process"/>
    <property type="evidence" value="ECO:0007669"/>
    <property type="project" value="InterPro"/>
</dbReference>
<dbReference type="PANTHER" id="PTHR10587:SF133">
    <property type="entry name" value="CHITIN DEACETYLASE 1-RELATED"/>
    <property type="match status" value="1"/>
</dbReference>
<protein>
    <submittedName>
        <fullName evidence="5">Polysaccharide deacetylase family protein</fullName>
    </submittedName>
</protein>
<dbReference type="Proteomes" id="UP000281726">
    <property type="component" value="Unassembled WGS sequence"/>
</dbReference>
<dbReference type="EMBL" id="RBAK01000018">
    <property type="protein sequence ID" value="RKN39097.1"/>
    <property type="molecule type" value="Genomic_DNA"/>
</dbReference>
<dbReference type="RefSeq" id="WP_120732435.1">
    <property type="nucleotide sequence ID" value="NZ_RBAK01000018.1"/>
</dbReference>
<name>A0A3A9YV14_9ACTN</name>
<dbReference type="CDD" id="cd10917">
    <property type="entry name" value="CE4_NodB_like_6s_7s"/>
    <property type="match status" value="1"/>
</dbReference>
<keyword evidence="6" id="KW-1185">Reference proteome</keyword>
<evidence type="ECO:0000256" key="2">
    <source>
        <dbReference type="ARBA" id="ARBA00022801"/>
    </source>
</evidence>
<dbReference type="InterPro" id="IPR050248">
    <property type="entry name" value="Polysacc_deacetylase_ArnD"/>
</dbReference>
<proteinExistence type="predicted"/>
<accession>A0A3A9YV14</accession>
<feature type="domain" description="NodB homology" evidence="4">
    <location>
        <begin position="112"/>
        <end position="298"/>
    </location>
</feature>
<dbReference type="InterPro" id="IPR002509">
    <property type="entry name" value="NODB_dom"/>
</dbReference>
<dbReference type="GO" id="GO:0046872">
    <property type="term" value="F:metal ion binding"/>
    <property type="evidence" value="ECO:0007669"/>
    <property type="project" value="UniProtKB-KW"/>
</dbReference>
<dbReference type="Gene3D" id="3.20.20.370">
    <property type="entry name" value="Glycoside hydrolase/deacetylase"/>
    <property type="match status" value="1"/>
</dbReference>
<dbReference type="GO" id="GO:0016810">
    <property type="term" value="F:hydrolase activity, acting on carbon-nitrogen (but not peptide) bonds"/>
    <property type="evidence" value="ECO:0007669"/>
    <property type="project" value="InterPro"/>
</dbReference>
<dbReference type="InterPro" id="IPR011330">
    <property type="entry name" value="Glyco_hydro/deAcase_b/a-brl"/>
</dbReference>
<dbReference type="PROSITE" id="PS51677">
    <property type="entry name" value="NODB"/>
    <property type="match status" value="1"/>
</dbReference>
<dbReference type="PANTHER" id="PTHR10587">
    <property type="entry name" value="GLYCOSYL TRANSFERASE-RELATED"/>
    <property type="match status" value="1"/>
</dbReference>
<evidence type="ECO:0000313" key="6">
    <source>
        <dbReference type="Proteomes" id="UP000281726"/>
    </source>
</evidence>
<reference evidence="5 6" key="1">
    <citation type="journal article" date="2004" name="Syst. Appl. Microbiol.">
        <title>Cryptoendolithic actinomycetes from antarctic sandstone rock samples: Micromonospora endolithica sp. nov. and two isolates related to Micromonospora coerulea Jensen 1932.</title>
        <authorList>
            <person name="Hirsch P."/>
            <person name="Mevs U."/>
            <person name="Kroppenstedt R.M."/>
            <person name="Schumann P."/>
            <person name="Stackebrandt E."/>
        </authorList>
    </citation>
    <scope>NUCLEOTIDE SEQUENCE [LARGE SCALE GENOMIC DNA]</scope>
    <source>
        <strain evidence="5 6">JCM 12677</strain>
    </source>
</reference>
<feature type="region of interest" description="Disordered" evidence="3">
    <location>
        <begin position="31"/>
        <end position="105"/>
    </location>
</feature>
<dbReference type="SUPFAM" id="SSF88713">
    <property type="entry name" value="Glycoside hydrolase/deacetylase"/>
    <property type="match status" value="1"/>
</dbReference>
<comment type="caution">
    <text evidence="5">The sequence shown here is derived from an EMBL/GenBank/DDBJ whole genome shotgun (WGS) entry which is preliminary data.</text>
</comment>
<evidence type="ECO:0000256" key="1">
    <source>
        <dbReference type="ARBA" id="ARBA00022723"/>
    </source>
</evidence>
<evidence type="ECO:0000256" key="3">
    <source>
        <dbReference type="SAM" id="MobiDB-lite"/>
    </source>
</evidence>
<dbReference type="OrthoDB" id="3864432at2"/>
<organism evidence="5 6">
    <name type="scientific">Micromonospora endolithica</name>
    <dbReference type="NCBI Taxonomy" id="230091"/>
    <lineage>
        <taxon>Bacteria</taxon>
        <taxon>Bacillati</taxon>
        <taxon>Actinomycetota</taxon>
        <taxon>Actinomycetes</taxon>
        <taxon>Micromonosporales</taxon>
        <taxon>Micromonosporaceae</taxon>
        <taxon>Micromonospora</taxon>
    </lineage>
</organism>
<dbReference type="GO" id="GO:0016020">
    <property type="term" value="C:membrane"/>
    <property type="evidence" value="ECO:0007669"/>
    <property type="project" value="TreeGrafter"/>
</dbReference>
<evidence type="ECO:0000259" key="4">
    <source>
        <dbReference type="PROSITE" id="PS51677"/>
    </source>
</evidence>
<sequence length="300" mass="31523">MRVSPAVRTLGIVTLVLAALLGSAYALGRSLVPDPSGRGVTTSATGPHYADQPSTDSGRPSPDQGPHSGGAPNETDQSEQAEQGEPGGQASQTGVPPNTGETYGAHATTGTATVALTFDDGPHPHYTPQVLDILREYQVTATFCVVGENAQNHPDLIRAIVADGHTLCNHTWNHDVRLGSRSPDRIRADLIRTSEAIHAAAPDAPISYYRQPGGAWTYEVVSVAEELGMVPLHWTVDTSDWQLPGAGRIAASVITGVEPGSVVLMHDAGGDRQGTVDALHRILPDLTSRFQVGAMPTGRT</sequence>
<dbReference type="AlphaFoldDB" id="A0A3A9YV14"/>
<gene>
    <name evidence="5" type="ORF">D7223_29515</name>
</gene>
<keyword evidence="1" id="KW-0479">Metal-binding</keyword>